<dbReference type="PROSITE" id="PS51186">
    <property type="entry name" value="GNAT"/>
    <property type="match status" value="1"/>
</dbReference>
<dbReference type="PANTHER" id="PTHR43072:SF23">
    <property type="entry name" value="UPF0039 PROTEIN C11D3.02C"/>
    <property type="match status" value="1"/>
</dbReference>
<dbReference type="PANTHER" id="PTHR43072">
    <property type="entry name" value="N-ACETYLTRANSFERASE"/>
    <property type="match status" value="1"/>
</dbReference>
<evidence type="ECO:0000313" key="4">
    <source>
        <dbReference type="EMBL" id="SIN59913.1"/>
    </source>
</evidence>
<dbReference type="InterPro" id="IPR016181">
    <property type="entry name" value="Acyl_CoA_acyltransferase"/>
</dbReference>
<dbReference type="Gene3D" id="3.40.630.30">
    <property type="match status" value="1"/>
</dbReference>
<feature type="domain" description="N-acetyltransferase" evidence="3">
    <location>
        <begin position="9"/>
        <end position="161"/>
    </location>
</feature>
<evidence type="ECO:0000256" key="1">
    <source>
        <dbReference type="ARBA" id="ARBA00022679"/>
    </source>
</evidence>
<sequence>MPHSTPESITIAPLEDRYAAAVLDIYQHGIDTGHATFQADAGSWQEWDDSHLAAPRLGAFAGEELAGWAALSATSSRCVYAGVAEISIYVGTDHAGQGVGLMLLEALVAASEEAGIWTLTAGILTENTASIALHEKAGFRIVGTRERLGKMSFGPMAGQWRDVIEMERRSTSERFN</sequence>
<name>A0A1N6CMY3_9SPHN</name>
<dbReference type="OrthoDB" id="5459937at2"/>
<dbReference type="SUPFAM" id="SSF55729">
    <property type="entry name" value="Acyl-CoA N-acyltransferases (Nat)"/>
    <property type="match status" value="1"/>
</dbReference>
<dbReference type="Proteomes" id="UP000185192">
    <property type="component" value="Unassembled WGS sequence"/>
</dbReference>
<keyword evidence="1 4" id="KW-0808">Transferase</keyword>
<dbReference type="InterPro" id="IPR000182">
    <property type="entry name" value="GNAT_dom"/>
</dbReference>
<dbReference type="EMBL" id="FSQW01000001">
    <property type="protein sequence ID" value="SIN59913.1"/>
    <property type="molecule type" value="Genomic_DNA"/>
</dbReference>
<accession>A0A1N6CMY3</accession>
<evidence type="ECO:0000313" key="5">
    <source>
        <dbReference type="Proteomes" id="UP000185192"/>
    </source>
</evidence>
<keyword evidence="2" id="KW-0012">Acyltransferase</keyword>
<reference evidence="5" key="1">
    <citation type="submission" date="2016-11" db="EMBL/GenBank/DDBJ databases">
        <authorList>
            <person name="Varghese N."/>
            <person name="Submissions S."/>
        </authorList>
    </citation>
    <scope>NUCLEOTIDE SEQUENCE [LARGE SCALE GENOMIC DNA]</scope>
    <source>
        <strain evidence="5">DSM 22363</strain>
    </source>
</reference>
<dbReference type="STRING" id="1123272.SAMN02745824_0451"/>
<evidence type="ECO:0000256" key="2">
    <source>
        <dbReference type="ARBA" id="ARBA00023315"/>
    </source>
</evidence>
<dbReference type="RefSeq" id="WP_074203519.1">
    <property type="nucleotide sequence ID" value="NZ_FSQW01000001.1"/>
</dbReference>
<organism evidence="4 5">
    <name type="scientific">Parasphingorhabdus marina DSM 22363</name>
    <dbReference type="NCBI Taxonomy" id="1123272"/>
    <lineage>
        <taxon>Bacteria</taxon>
        <taxon>Pseudomonadati</taxon>
        <taxon>Pseudomonadota</taxon>
        <taxon>Alphaproteobacteria</taxon>
        <taxon>Sphingomonadales</taxon>
        <taxon>Sphingomonadaceae</taxon>
        <taxon>Parasphingorhabdus</taxon>
    </lineage>
</organism>
<evidence type="ECO:0000259" key="3">
    <source>
        <dbReference type="PROSITE" id="PS51186"/>
    </source>
</evidence>
<proteinExistence type="predicted"/>
<keyword evidence="5" id="KW-1185">Reference proteome</keyword>
<dbReference type="Pfam" id="PF00583">
    <property type="entry name" value="Acetyltransf_1"/>
    <property type="match status" value="1"/>
</dbReference>
<dbReference type="GO" id="GO:0016747">
    <property type="term" value="F:acyltransferase activity, transferring groups other than amino-acyl groups"/>
    <property type="evidence" value="ECO:0007669"/>
    <property type="project" value="InterPro"/>
</dbReference>
<dbReference type="CDD" id="cd04301">
    <property type="entry name" value="NAT_SF"/>
    <property type="match status" value="1"/>
</dbReference>
<protein>
    <submittedName>
        <fullName evidence="4">Phosphinothricin acetyltransferase</fullName>
    </submittedName>
</protein>
<dbReference type="AlphaFoldDB" id="A0A1N6CMY3"/>
<gene>
    <name evidence="4" type="ORF">SAMN02745824_0451</name>
</gene>